<dbReference type="RefSeq" id="XP_010517109.1">
    <property type="nucleotide sequence ID" value="XM_010518807.2"/>
</dbReference>
<evidence type="ECO:0000256" key="3">
    <source>
        <dbReference type="ARBA" id="ARBA00022833"/>
    </source>
</evidence>
<keyword evidence="3" id="KW-0862">Zinc</keyword>
<dbReference type="InterPro" id="IPR032008">
    <property type="entry name" value="APD1-4_N"/>
</dbReference>
<dbReference type="GeneID" id="104792618"/>
<protein>
    <submittedName>
        <fullName evidence="8">Uncharacterized protein LOC104792618</fullName>
    </submittedName>
</protein>
<dbReference type="PANTHER" id="PTHR46858">
    <property type="entry name" value="OS05G0521000 PROTEIN"/>
    <property type="match status" value="1"/>
</dbReference>
<feature type="domain" description="RING-type" evidence="6">
    <location>
        <begin position="335"/>
        <end position="374"/>
    </location>
</feature>
<evidence type="ECO:0000313" key="7">
    <source>
        <dbReference type="Proteomes" id="UP000694864"/>
    </source>
</evidence>
<dbReference type="PANTHER" id="PTHR46858:SF5">
    <property type="entry name" value="E3 UBIQUITIN-PROTEIN LIGASE APD1-RELATED"/>
    <property type="match status" value="1"/>
</dbReference>
<organism evidence="7 8">
    <name type="scientific">Camelina sativa</name>
    <name type="common">False flax</name>
    <name type="synonym">Myagrum sativum</name>
    <dbReference type="NCBI Taxonomy" id="90675"/>
    <lineage>
        <taxon>Eukaryota</taxon>
        <taxon>Viridiplantae</taxon>
        <taxon>Streptophyta</taxon>
        <taxon>Embryophyta</taxon>
        <taxon>Tracheophyta</taxon>
        <taxon>Spermatophyta</taxon>
        <taxon>Magnoliopsida</taxon>
        <taxon>eudicotyledons</taxon>
        <taxon>Gunneridae</taxon>
        <taxon>Pentapetalae</taxon>
        <taxon>rosids</taxon>
        <taxon>malvids</taxon>
        <taxon>Brassicales</taxon>
        <taxon>Brassicaceae</taxon>
        <taxon>Camelineae</taxon>
        <taxon>Camelina</taxon>
    </lineage>
</organism>
<name>A0ABM0ZKR3_CAMSA</name>
<evidence type="ECO:0000259" key="6">
    <source>
        <dbReference type="PROSITE" id="PS50089"/>
    </source>
</evidence>
<keyword evidence="7" id="KW-1185">Reference proteome</keyword>
<evidence type="ECO:0000256" key="5">
    <source>
        <dbReference type="SAM" id="MobiDB-lite"/>
    </source>
</evidence>
<evidence type="ECO:0000256" key="2">
    <source>
        <dbReference type="ARBA" id="ARBA00022771"/>
    </source>
</evidence>
<reference evidence="7" key="1">
    <citation type="journal article" date="2014" name="Nat. Commun.">
        <title>The emerging biofuel crop Camelina sativa retains a highly undifferentiated hexaploid genome structure.</title>
        <authorList>
            <person name="Kagale S."/>
            <person name="Koh C."/>
            <person name="Nixon J."/>
            <person name="Bollina V."/>
            <person name="Clarke W.E."/>
            <person name="Tuteja R."/>
            <person name="Spillane C."/>
            <person name="Robinson S.J."/>
            <person name="Links M.G."/>
            <person name="Clarke C."/>
            <person name="Higgins E.E."/>
            <person name="Huebert T."/>
            <person name="Sharpe A.G."/>
            <person name="Parkin I.A."/>
        </authorList>
    </citation>
    <scope>NUCLEOTIDE SEQUENCE [LARGE SCALE GENOMIC DNA]</scope>
    <source>
        <strain evidence="7">cv. DH55</strain>
    </source>
</reference>
<keyword evidence="1" id="KW-0479">Metal-binding</keyword>
<gene>
    <name evidence="8" type="primary">LOC104792618</name>
</gene>
<evidence type="ECO:0000256" key="1">
    <source>
        <dbReference type="ARBA" id="ARBA00022723"/>
    </source>
</evidence>
<dbReference type="InterPro" id="IPR001841">
    <property type="entry name" value="Znf_RING"/>
</dbReference>
<evidence type="ECO:0000313" key="8">
    <source>
        <dbReference type="RefSeq" id="XP_010517109.1"/>
    </source>
</evidence>
<proteinExistence type="predicted"/>
<dbReference type="PROSITE" id="PS50089">
    <property type="entry name" value="ZF_RING_2"/>
    <property type="match status" value="1"/>
</dbReference>
<dbReference type="Gene3D" id="3.30.40.10">
    <property type="entry name" value="Zinc/RING finger domain, C3HC4 (zinc finger)"/>
    <property type="match status" value="1"/>
</dbReference>
<dbReference type="Proteomes" id="UP000694864">
    <property type="component" value="Chromosome 6"/>
</dbReference>
<sequence length="386" mass="43387">MNSVRMTMQHPRSRFRNLEEEIRSYGEFKIYCFGLAIALWFSAPVLLMESICGSENVWLGPNSSLLIRPSSRFVQSIEVKELDYSKPGLMLYGFYGSPSLSSVVNWSEYRVLPLSQDMYKSWRYFLNRGTRFNVTYKVEPQGSAVQLVVEEGKRVRSHSSLDKTASSRHLIQGSGMITLAISRSSDYYITVANLKRKDVEVELTIDVRAVMYDTKQSSYNCTFGNGECIFKLSAMSLVGSSIVVTSPGLSQGVSIEDEWYISISYQHRWVTYIIATGLVFCFILVATQCCGGEGDPTDYDSPRTPLLADKDDDGSLSTNLEGNDEEAGKESRCVCIICYDAPRDCFFLPCGHCVSCFQCGTKIKKAGGRCPICRKRMMKVKRNHKA</sequence>
<dbReference type="Pfam" id="PF16040">
    <property type="entry name" value="APD1-4_N"/>
    <property type="match status" value="1"/>
</dbReference>
<evidence type="ECO:0000256" key="4">
    <source>
        <dbReference type="PROSITE-ProRule" id="PRU00175"/>
    </source>
</evidence>
<dbReference type="InterPro" id="IPR013083">
    <property type="entry name" value="Znf_RING/FYVE/PHD"/>
</dbReference>
<accession>A0ABM0ZKR3</accession>
<dbReference type="Pfam" id="PF16041">
    <property type="entry name" value="APD1-4_M"/>
    <property type="match status" value="1"/>
</dbReference>
<dbReference type="InterPro" id="IPR032010">
    <property type="entry name" value="APD1-4_M"/>
</dbReference>
<dbReference type="Pfam" id="PF13920">
    <property type="entry name" value="zf-C3HC4_3"/>
    <property type="match status" value="1"/>
</dbReference>
<reference evidence="8" key="2">
    <citation type="submission" date="2025-08" db="UniProtKB">
        <authorList>
            <consortium name="RefSeq"/>
        </authorList>
    </citation>
    <scope>IDENTIFICATION</scope>
    <source>
        <tissue evidence="8">Leaf</tissue>
    </source>
</reference>
<keyword evidence="2 4" id="KW-0863">Zinc-finger</keyword>
<feature type="region of interest" description="Disordered" evidence="5">
    <location>
        <begin position="296"/>
        <end position="323"/>
    </location>
</feature>
<dbReference type="SUPFAM" id="SSF57850">
    <property type="entry name" value="RING/U-box"/>
    <property type="match status" value="1"/>
</dbReference>